<dbReference type="GO" id="GO:0004601">
    <property type="term" value="F:peroxidase activity"/>
    <property type="evidence" value="ECO:0007669"/>
    <property type="project" value="UniProtKB-KW"/>
</dbReference>
<dbReference type="EMBL" id="JH668285">
    <property type="protein sequence ID" value="KAG6441269.1"/>
    <property type="molecule type" value="Genomic_DNA"/>
</dbReference>
<dbReference type="InterPro" id="IPR019791">
    <property type="entry name" value="Haem_peroxidase_animal"/>
</dbReference>
<dbReference type="GO" id="GO:0046872">
    <property type="term" value="F:metal ion binding"/>
    <property type="evidence" value="ECO:0007669"/>
    <property type="project" value="UniProtKB-KW"/>
</dbReference>
<dbReference type="PROSITE" id="PS50292">
    <property type="entry name" value="PEROXIDASE_3"/>
    <property type="match status" value="1"/>
</dbReference>
<evidence type="ECO:0000256" key="1">
    <source>
        <dbReference type="ARBA" id="ARBA00022559"/>
    </source>
</evidence>
<feature type="binding site" description="axial binding residue" evidence="2">
    <location>
        <position position="342"/>
    </location>
    <ligand>
        <name>heme b</name>
        <dbReference type="ChEBI" id="CHEBI:60344"/>
    </ligand>
    <ligandPart>
        <name>Fe</name>
        <dbReference type="ChEBI" id="CHEBI:18248"/>
    </ligandPart>
</feature>
<reference evidence="3" key="2">
    <citation type="submission" date="2020-12" db="EMBL/GenBank/DDBJ databases">
        <authorList>
            <person name="Kanost M."/>
        </authorList>
    </citation>
    <scope>NUCLEOTIDE SEQUENCE</scope>
</reference>
<keyword evidence="2" id="KW-0479">Metal-binding</keyword>
<dbReference type="PANTHER" id="PTHR11475:SF86">
    <property type="entry name" value="PEROXIDASE"/>
    <property type="match status" value="1"/>
</dbReference>
<accession>A0A921YLU1</accession>
<evidence type="ECO:0008006" key="5">
    <source>
        <dbReference type="Google" id="ProtNLM"/>
    </source>
</evidence>
<keyword evidence="4" id="KW-1185">Reference proteome</keyword>
<organism evidence="3 4">
    <name type="scientific">Manduca sexta</name>
    <name type="common">Tobacco hawkmoth</name>
    <name type="synonym">Tobacco hornworm</name>
    <dbReference type="NCBI Taxonomy" id="7130"/>
    <lineage>
        <taxon>Eukaryota</taxon>
        <taxon>Metazoa</taxon>
        <taxon>Ecdysozoa</taxon>
        <taxon>Arthropoda</taxon>
        <taxon>Hexapoda</taxon>
        <taxon>Insecta</taxon>
        <taxon>Pterygota</taxon>
        <taxon>Neoptera</taxon>
        <taxon>Endopterygota</taxon>
        <taxon>Lepidoptera</taxon>
        <taxon>Glossata</taxon>
        <taxon>Ditrysia</taxon>
        <taxon>Bombycoidea</taxon>
        <taxon>Sphingidae</taxon>
        <taxon>Sphinginae</taxon>
        <taxon>Sphingini</taxon>
        <taxon>Manduca</taxon>
    </lineage>
</organism>
<gene>
    <name evidence="3" type="ORF">O3G_MSEX001737</name>
</gene>
<dbReference type="PANTHER" id="PTHR11475">
    <property type="entry name" value="OXIDASE/PEROXIDASE"/>
    <property type="match status" value="1"/>
</dbReference>
<protein>
    <recommendedName>
        <fullName evidence="5">Peroxidase</fullName>
    </recommendedName>
</protein>
<keyword evidence="2" id="KW-0408">Iron</keyword>
<dbReference type="AlphaFoldDB" id="A0A921YLU1"/>
<evidence type="ECO:0000256" key="2">
    <source>
        <dbReference type="PIRSR" id="PIRSR619791-2"/>
    </source>
</evidence>
<reference evidence="3" key="1">
    <citation type="journal article" date="2016" name="Insect Biochem. Mol. Biol.">
        <title>Multifaceted biological insights from a draft genome sequence of the tobacco hornworm moth, Manduca sexta.</title>
        <authorList>
            <person name="Kanost M.R."/>
            <person name="Arrese E.L."/>
            <person name="Cao X."/>
            <person name="Chen Y.R."/>
            <person name="Chellapilla S."/>
            <person name="Goldsmith M.R."/>
            <person name="Grosse-Wilde E."/>
            <person name="Heckel D.G."/>
            <person name="Herndon N."/>
            <person name="Jiang H."/>
            <person name="Papanicolaou A."/>
            <person name="Qu J."/>
            <person name="Soulages J.L."/>
            <person name="Vogel H."/>
            <person name="Walters J."/>
            <person name="Waterhouse R.M."/>
            <person name="Ahn S.J."/>
            <person name="Almeida F.C."/>
            <person name="An C."/>
            <person name="Aqrawi P."/>
            <person name="Bretschneider A."/>
            <person name="Bryant W.B."/>
            <person name="Bucks S."/>
            <person name="Chao H."/>
            <person name="Chevignon G."/>
            <person name="Christen J.M."/>
            <person name="Clarke D.F."/>
            <person name="Dittmer N.T."/>
            <person name="Ferguson L.C.F."/>
            <person name="Garavelou S."/>
            <person name="Gordon K.H.J."/>
            <person name="Gunaratna R.T."/>
            <person name="Han Y."/>
            <person name="Hauser F."/>
            <person name="He Y."/>
            <person name="Heidel-Fischer H."/>
            <person name="Hirsh A."/>
            <person name="Hu Y."/>
            <person name="Jiang H."/>
            <person name="Kalra D."/>
            <person name="Klinner C."/>
            <person name="Konig C."/>
            <person name="Kovar C."/>
            <person name="Kroll A.R."/>
            <person name="Kuwar S.S."/>
            <person name="Lee S.L."/>
            <person name="Lehman R."/>
            <person name="Li K."/>
            <person name="Li Z."/>
            <person name="Liang H."/>
            <person name="Lovelace S."/>
            <person name="Lu Z."/>
            <person name="Mansfield J.H."/>
            <person name="McCulloch K.J."/>
            <person name="Mathew T."/>
            <person name="Morton B."/>
            <person name="Muzny D.M."/>
            <person name="Neunemann D."/>
            <person name="Ongeri F."/>
            <person name="Pauchet Y."/>
            <person name="Pu L.L."/>
            <person name="Pyrousis I."/>
            <person name="Rao X.J."/>
            <person name="Redding A."/>
            <person name="Roesel C."/>
            <person name="Sanchez-Gracia A."/>
            <person name="Schaack S."/>
            <person name="Shukla A."/>
            <person name="Tetreau G."/>
            <person name="Wang Y."/>
            <person name="Xiong G.H."/>
            <person name="Traut W."/>
            <person name="Walsh T.K."/>
            <person name="Worley K.C."/>
            <person name="Wu D."/>
            <person name="Wu W."/>
            <person name="Wu Y.Q."/>
            <person name="Zhang X."/>
            <person name="Zou Z."/>
            <person name="Zucker H."/>
            <person name="Briscoe A.D."/>
            <person name="Burmester T."/>
            <person name="Clem R.J."/>
            <person name="Feyereisen R."/>
            <person name="Grimmelikhuijzen C.J.P."/>
            <person name="Hamodrakas S.J."/>
            <person name="Hansson B.S."/>
            <person name="Huguet E."/>
            <person name="Jermiin L.S."/>
            <person name="Lan Q."/>
            <person name="Lehman H.K."/>
            <person name="Lorenzen M."/>
            <person name="Merzendorfer H."/>
            <person name="Michalopoulos I."/>
            <person name="Morton D.B."/>
            <person name="Muthukrishnan S."/>
            <person name="Oakeshott J.G."/>
            <person name="Palmer W."/>
            <person name="Park Y."/>
            <person name="Passarelli A.L."/>
            <person name="Rozas J."/>
            <person name="Schwartz L.M."/>
            <person name="Smith W."/>
            <person name="Southgate A."/>
            <person name="Vilcinskas A."/>
            <person name="Vogt R."/>
            <person name="Wang P."/>
            <person name="Werren J."/>
            <person name="Yu X.Q."/>
            <person name="Zhou J.J."/>
            <person name="Brown S.J."/>
            <person name="Scherer S.E."/>
            <person name="Richards S."/>
            <person name="Blissard G.W."/>
        </authorList>
    </citation>
    <scope>NUCLEOTIDE SEQUENCE</scope>
</reference>
<name>A0A921YLU1_MANSE</name>
<keyword evidence="2" id="KW-0349">Heme</keyword>
<evidence type="ECO:0000313" key="4">
    <source>
        <dbReference type="Proteomes" id="UP000791440"/>
    </source>
</evidence>
<comment type="caution">
    <text evidence="3">The sequence shown here is derived from an EMBL/GenBank/DDBJ whole genome shotgun (WGS) entry which is preliminary data.</text>
</comment>
<proteinExistence type="predicted"/>
<dbReference type="Proteomes" id="UP000791440">
    <property type="component" value="Unassembled WGS sequence"/>
</dbReference>
<keyword evidence="1" id="KW-0575">Peroxidase</keyword>
<keyword evidence="1" id="KW-0560">Oxidoreductase</keyword>
<sequence length="350" mass="39561">MAISCVKSRYRTIDGTCNNLNKPTWGAASMPYARILPAKYGDGISTFPKSFSGCPLPNARELRFDLFPDKARDNMDYTLVTMQWGQVVAHDMSLTSSVPQTENSKFTCCNANGNFNENTYTNPNCAPINISRNDPVYGPINKVCMDLVRTDTTKYENCTGPFSPAEQLSAVTAYLDLSIVYGNTKAKEIELRALDGGRLKSVTRDGQEWPPQDSQPEQTCDLLETPQSPCYAAGDVRVNQNTQLTILQVLLLREHNRMADILRQLNPHWSDEVIFQETRRLLIAIAQRITYYHYLPNILGYENMVKHKLIYPNALGYVNDYDSKVDATVFNEHATSAFRYFHTNIQGILK</sequence>
<dbReference type="Pfam" id="PF03098">
    <property type="entry name" value="An_peroxidase"/>
    <property type="match status" value="1"/>
</dbReference>
<evidence type="ECO:0000313" key="3">
    <source>
        <dbReference type="EMBL" id="KAG6441269.1"/>
    </source>
</evidence>